<dbReference type="AlphaFoldDB" id="A0A409WZD7"/>
<dbReference type="EMBL" id="NHYE01004554">
    <property type="protein sequence ID" value="PPQ83893.1"/>
    <property type="molecule type" value="Genomic_DNA"/>
</dbReference>
<organism evidence="2 3">
    <name type="scientific">Gymnopilus dilepis</name>
    <dbReference type="NCBI Taxonomy" id="231916"/>
    <lineage>
        <taxon>Eukaryota</taxon>
        <taxon>Fungi</taxon>
        <taxon>Dikarya</taxon>
        <taxon>Basidiomycota</taxon>
        <taxon>Agaricomycotina</taxon>
        <taxon>Agaricomycetes</taxon>
        <taxon>Agaricomycetidae</taxon>
        <taxon>Agaricales</taxon>
        <taxon>Agaricineae</taxon>
        <taxon>Hymenogastraceae</taxon>
        <taxon>Gymnopilus</taxon>
    </lineage>
</organism>
<dbReference type="Proteomes" id="UP000284706">
    <property type="component" value="Unassembled WGS sequence"/>
</dbReference>
<dbReference type="InParanoid" id="A0A409WZD7"/>
<feature type="region of interest" description="Disordered" evidence="1">
    <location>
        <begin position="1"/>
        <end position="50"/>
    </location>
</feature>
<accession>A0A409WZD7</accession>
<name>A0A409WZD7_9AGAR</name>
<feature type="non-terminal residue" evidence="2">
    <location>
        <position position="306"/>
    </location>
</feature>
<reference evidence="2 3" key="1">
    <citation type="journal article" date="2018" name="Evol. Lett.">
        <title>Horizontal gene cluster transfer increased hallucinogenic mushroom diversity.</title>
        <authorList>
            <person name="Reynolds H.T."/>
            <person name="Vijayakumar V."/>
            <person name="Gluck-Thaler E."/>
            <person name="Korotkin H.B."/>
            <person name="Matheny P.B."/>
            <person name="Slot J.C."/>
        </authorList>
    </citation>
    <scope>NUCLEOTIDE SEQUENCE [LARGE SCALE GENOMIC DNA]</scope>
    <source>
        <strain evidence="2 3">SRW20</strain>
    </source>
</reference>
<gene>
    <name evidence="2" type="ORF">CVT26_009214</name>
</gene>
<protein>
    <submittedName>
        <fullName evidence="2">Uncharacterized protein</fullName>
    </submittedName>
</protein>
<sequence>MIKAQTGSKRKVPLDQNGEPSSRNKSRAKVAQPRIPRGKKKLASSPKEQVQEDDLLIRFQNTVKKARKDVSDEAKGADVRSFELYADLFDLTAQRMSECTPSEISQDPFMLALFPPLILRDVPATLRDRVSTYVEDIEFLRFRLIKTGSPEFPGGFTTRLPGNIDIAHLLPAFRAFDFYCNHLADFTEVNGEDFKKAKRCMTRLAVLDRSFEGPIPGAALVGALKILFPDDNLETWQIDGPIDVDCVLSLSTQEGHLQPLILVSRGDIEWDAFLKNQTAYMNMLLVRRFWKNRREKGAPVFFIQVG</sequence>
<evidence type="ECO:0000313" key="2">
    <source>
        <dbReference type="EMBL" id="PPQ83893.1"/>
    </source>
</evidence>
<evidence type="ECO:0000256" key="1">
    <source>
        <dbReference type="SAM" id="MobiDB-lite"/>
    </source>
</evidence>
<keyword evidence="3" id="KW-1185">Reference proteome</keyword>
<evidence type="ECO:0000313" key="3">
    <source>
        <dbReference type="Proteomes" id="UP000284706"/>
    </source>
</evidence>
<proteinExistence type="predicted"/>
<comment type="caution">
    <text evidence="2">The sequence shown here is derived from an EMBL/GenBank/DDBJ whole genome shotgun (WGS) entry which is preliminary data.</text>
</comment>